<gene>
    <name evidence="1" type="ORF">MRB53_024814</name>
</gene>
<sequence>MYNVELLGSDHLWDVSSAHMGLSDQDIVVLSGGHTLGRCRKERSGFEGAWTSNPLIFDNSYFKTDIPPMVACTYLLELLNGKKEGL</sequence>
<evidence type="ECO:0000313" key="2">
    <source>
        <dbReference type="Proteomes" id="UP001234297"/>
    </source>
</evidence>
<dbReference type="EMBL" id="CM056815">
    <property type="protein sequence ID" value="KAJ8631491.1"/>
    <property type="molecule type" value="Genomic_DNA"/>
</dbReference>
<reference evidence="1 2" key="1">
    <citation type="journal article" date="2022" name="Hortic Res">
        <title>A haplotype resolved chromosomal level avocado genome allows analysis of novel avocado genes.</title>
        <authorList>
            <person name="Nath O."/>
            <person name="Fletcher S.J."/>
            <person name="Hayward A."/>
            <person name="Shaw L.M."/>
            <person name="Masouleh A.K."/>
            <person name="Furtado A."/>
            <person name="Henry R.J."/>
            <person name="Mitter N."/>
        </authorList>
    </citation>
    <scope>NUCLEOTIDE SEQUENCE [LARGE SCALE GENOMIC DNA]</scope>
    <source>
        <strain evidence="2">cv. Hass</strain>
    </source>
</reference>
<keyword evidence="2" id="KW-1185">Reference proteome</keyword>
<dbReference type="Proteomes" id="UP001234297">
    <property type="component" value="Chromosome 7"/>
</dbReference>
<comment type="caution">
    <text evidence="1">The sequence shown here is derived from an EMBL/GenBank/DDBJ whole genome shotgun (WGS) entry which is preliminary data.</text>
</comment>
<accession>A0ACC2LE59</accession>
<evidence type="ECO:0000313" key="1">
    <source>
        <dbReference type="EMBL" id="KAJ8631491.1"/>
    </source>
</evidence>
<proteinExistence type="predicted"/>
<protein>
    <submittedName>
        <fullName evidence="1">Uncharacterized protein</fullName>
    </submittedName>
</protein>
<name>A0ACC2LE59_PERAE</name>
<organism evidence="1 2">
    <name type="scientific">Persea americana</name>
    <name type="common">Avocado</name>
    <dbReference type="NCBI Taxonomy" id="3435"/>
    <lineage>
        <taxon>Eukaryota</taxon>
        <taxon>Viridiplantae</taxon>
        <taxon>Streptophyta</taxon>
        <taxon>Embryophyta</taxon>
        <taxon>Tracheophyta</taxon>
        <taxon>Spermatophyta</taxon>
        <taxon>Magnoliopsida</taxon>
        <taxon>Magnoliidae</taxon>
        <taxon>Laurales</taxon>
        <taxon>Lauraceae</taxon>
        <taxon>Persea</taxon>
    </lineage>
</organism>